<dbReference type="AlphaFoldDB" id="A0A4Z2FTK4"/>
<gene>
    <name evidence="2" type="ORF">EYF80_045463</name>
</gene>
<feature type="signal peptide" evidence="1">
    <location>
        <begin position="1"/>
        <end position="20"/>
    </location>
</feature>
<protein>
    <recommendedName>
        <fullName evidence="4">Secreted protein</fullName>
    </recommendedName>
</protein>
<dbReference type="Proteomes" id="UP000314294">
    <property type="component" value="Unassembled WGS sequence"/>
</dbReference>
<proteinExistence type="predicted"/>
<keyword evidence="3" id="KW-1185">Reference proteome</keyword>
<keyword evidence="1" id="KW-0732">Signal</keyword>
<dbReference type="EMBL" id="SRLO01000910">
    <property type="protein sequence ID" value="TNN44341.1"/>
    <property type="molecule type" value="Genomic_DNA"/>
</dbReference>
<evidence type="ECO:0000313" key="2">
    <source>
        <dbReference type="EMBL" id="TNN44341.1"/>
    </source>
</evidence>
<feature type="chain" id="PRO_5021380196" description="Secreted protein" evidence="1">
    <location>
        <begin position="21"/>
        <end position="105"/>
    </location>
</feature>
<comment type="caution">
    <text evidence="2">The sequence shown here is derived from an EMBL/GenBank/DDBJ whole genome shotgun (WGS) entry which is preliminary data.</text>
</comment>
<organism evidence="2 3">
    <name type="scientific">Liparis tanakae</name>
    <name type="common">Tanaka's snailfish</name>
    <dbReference type="NCBI Taxonomy" id="230148"/>
    <lineage>
        <taxon>Eukaryota</taxon>
        <taxon>Metazoa</taxon>
        <taxon>Chordata</taxon>
        <taxon>Craniata</taxon>
        <taxon>Vertebrata</taxon>
        <taxon>Euteleostomi</taxon>
        <taxon>Actinopterygii</taxon>
        <taxon>Neopterygii</taxon>
        <taxon>Teleostei</taxon>
        <taxon>Neoteleostei</taxon>
        <taxon>Acanthomorphata</taxon>
        <taxon>Eupercaria</taxon>
        <taxon>Perciformes</taxon>
        <taxon>Cottioidei</taxon>
        <taxon>Cottales</taxon>
        <taxon>Liparidae</taxon>
        <taxon>Liparis</taxon>
    </lineage>
</organism>
<reference evidence="2 3" key="1">
    <citation type="submission" date="2019-03" db="EMBL/GenBank/DDBJ databases">
        <title>First draft genome of Liparis tanakae, snailfish: a comprehensive survey of snailfish specific genes.</title>
        <authorList>
            <person name="Kim W."/>
            <person name="Song I."/>
            <person name="Jeong J.-H."/>
            <person name="Kim D."/>
            <person name="Kim S."/>
            <person name="Ryu S."/>
            <person name="Song J.Y."/>
            <person name="Lee S.K."/>
        </authorList>
    </citation>
    <scope>NUCLEOTIDE SEQUENCE [LARGE SCALE GENOMIC DNA]</scope>
    <source>
        <tissue evidence="2">Muscle</tissue>
    </source>
</reference>
<evidence type="ECO:0008006" key="4">
    <source>
        <dbReference type="Google" id="ProtNLM"/>
    </source>
</evidence>
<name>A0A4Z2FTK4_9TELE</name>
<evidence type="ECO:0000256" key="1">
    <source>
        <dbReference type="SAM" id="SignalP"/>
    </source>
</evidence>
<evidence type="ECO:0000313" key="3">
    <source>
        <dbReference type="Proteomes" id="UP000314294"/>
    </source>
</evidence>
<accession>A0A4Z2FTK4</accession>
<sequence>MMSFPIWGLSSAVRLALVARDSTSDVLNTADSSLRERGWNRSFEWGRVEVTSRYLMTESVRLQPGMDEAFSPGEPRICSVVLMSTSVECLMENSITSEGISGVSP</sequence>